<comment type="domain">
    <text evidence="12">The DHHC domain is required for palmitoyltransferase activity.</text>
</comment>
<evidence type="ECO:0000256" key="2">
    <source>
        <dbReference type="ARBA" id="ARBA00010104"/>
    </source>
</evidence>
<evidence type="ECO:0000259" key="13">
    <source>
        <dbReference type="Pfam" id="PF01529"/>
    </source>
</evidence>
<keyword evidence="9 12" id="KW-0012">Acyltransferase</keyword>
<evidence type="ECO:0000256" key="7">
    <source>
        <dbReference type="ARBA" id="ARBA00023139"/>
    </source>
</evidence>
<dbReference type="PROSITE" id="PS50088">
    <property type="entry name" value="ANK_REPEAT"/>
    <property type="match status" value="2"/>
</dbReference>
<dbReference type="SMART" id="SM00248">
    <property type="entry name" value="ANK"/>
    <property type="match status" value="2"/>
</dbReference>
<dbReference type="EC" id="2.3.1.225" evidence="12"/>
<gene>
    <name evidence="14" type="ORF">LY90DRAFT_211870</name>
</gene>
<feature type="transmembrane region" description="Helical" evidence="12">
    <location>
        <begin position="152"/>
        <end position="172"/>
    </location>
</feature>
<evidence type="ECO:0000256" key="12">
    <source>
        <dbReference type="RuleBase" id="RU079119"/>
    </source>
</evidence>
<comment type="subcellular location">
    <subcellularLocation>
        <location evidence="1">Membrane</location>
        <topology evidence="1">Multi-pass membrane protein</topology>
    </subcellularLocation>
</comment>
<feature type="transmembrane region" description="Helical" evidence="12">
    <location>
        <begin position="360"/>
        <end position="381"/>
    </location>
</feature>
<dbReference type="Pfam" id="PF12796">
    <property type="entry name" value="Ank_2"/>
    <property type="match status" value="1"/>
</dbReference>
<feature type="repeat" description="ANK" evidence="11">
    <location>
        <begin position="19"/>
        <end position="52"/>
    </location>
</feature>
<keyword evidence="5 12" id="KW-1133">Transmembrane helix</keyword>
<dbReference type="InterPro" id="IPR001594">
    <property type="entry name" value="Palmitoyltrfase_DHHC"/>
</dbReference>
<dbReference type="Pfam" id="PF01529">
    <property type="entry name" value="DHHC"/>
    <property type="match status" value="1"/>
</dbReference>
<dbReference type="InterPro" id="IPR002110">
    <property type="entry name" value="Ankyrin_rpt"/>
</dbReference>
<dbReference type="GO" id="GO:0016020">
    <property type="term" value="C:membrane"/>
    <property type="evidence" value="ECO:0007669"/>
    <property type="project" value="UniProtKB-SubCell"/>
</dbReference>
<dbReference type="Proteomes" id="UP000193920">
    <property type="component" value="Unassembled WGS sequence"/>
</dbReference>
<dbReference type="InterPro" id="IPR039859">
    <property type="entry name" value="PFA4/ZDH16/20/ERF2-like"/>
</dbReference>
<keyword evidence="6 12" id="KW-0472">Membrane</keyword>
<comment type="caution">
    <text evidence="14">The sequence shown here is derived from an EMBL/GenBank/DDBJ whole genome shotgun (WGS) entry which is preliminary data.</text>
</comment>
<dbReference type="GO" id="GO:0006612">
    <property type="term" value="P:protein targeting to membrane"/>
    <property type="evidence" value="ECO:0007669"/>
    <property type="project" value="TreeGrafter"/>
</dbReference>
<name>A0A1Y2ECF4_9FUNG</name>
<sequence length="479" mass="56539">MLALYLISLGMDVDTLDPMERTPLMWSAYLGNSLECARVLIRMGAEINLVDKTKFTALHWAITSRHMDVAKAIIEAGGRYDIKDEHGKTAFDWIENEGVKERYNKIVKDYKLSLEYKTGSKKDTRNKIIGYILPFIIYPVFLIVFGKFDWFISVPIMLSLFYGLSFIIKKLLTKGGSHKMETNPFIASLYQSTLFYLFLNYIFVFFKNTKEYIYVHIIFIIVFYISAHSYFVCLFHDPGIIPRISIESRNKVIQELAEQNILDPRHYCVECNIRKPIRSKHCRFCNKCVILFDHHCPWTYNCIGYLNHRTFVTYLYTTIVGGFLLFFIAFNYFKKLPIVEGSPYCILSETMCSLFVQDPYSIANCSWMLMNLCWCGFLALIQTYQIARAYTTNESANYYKYDYLTRKEDVNLQYYKRRYYNPFDFGIIRNTIYFWRRSGYHKSINWYTIYDVPEDLNLQVIGGHEVAEDDENIEMKDIV</sequence>
<dbReference type="PANTHER" id="PTHR22883">
    <property type="entry name" value="ZINC FINGER DHHC DOMAIN CONTAINING PROTEIN"/>
    <property type="match status" value="1"/>
</dbReference>
<evidence type="ECO:0000256" key="9">
    <source>
        <dbReference type="ARBA" id="ARBA00023315"/>
    </source>
</evidence>
<evidence type="ECO:0000256" key="11">
    <source>
        <dbReference type="PROSITE-ProRule" id="PRU00023"/>
    </source>
</evidence>
<dbReference type="PROSITE" id="PS50297">
    <property type="entry name" value="ANK_REP_REGION"/>
    <property type="match status" value="1"/>
</dbReference>
<evidence type="ECO:0000313" key="14">
    <source>
        <dbReference type="EMBL" id="ORY69260.1"/>
    </source>
</evidence>
<keyword evidence="3 12" id="KW-0808">Transferase</keyword>
<dbReference type="GO" id="GO:0005794">
    <property type="term" value="C:Golgi apparatus"/>
    <property type="evidence" value="ECO:0007669"/>
    <property type="project" value="TreeGrafter"/>
</dbReference>
<keyword evidence="4 12" id="KW-0812">Transmembrane</keyword>
<dbReference type="Gene3D" id="1.25.40.20">
    <property type="entry name" value="Ankyrin repeat-containing domain"/>
    <property type="match status" value="1"/>
</dbReference>
<reference evidence="14 15" key="1">
    <citation type="submission" date="2016-08" db="EMBL/GenBank/DDBJ databases">
        <title>A Parts List for Fungal Cellulosomes Revealed by Comparative Genomics.</title>
        <authorList>
            <consortium name="DOE Joint Genome Institute"/>
            <person name="Haitjema C.H."/>
            <person name="Gilmore S.P."/>
            <person name="Henske J.K."/>
            <person name="Solomon K.V."/>
            <person name="De Groot R."/>
            <person name="Kuo A."/>
            <person name="Mondo S.J."/>
            <person name="Salamov A.A."/>
            <person name="Labutti K."/>
            <person name="Zhao Z."/>
            <person name="Chiniquy J."/>
            <person name="Barry K."/>
            <person name="Brewer H.M."/>
            <person name="Purvine S.O."/>
            <person name="Wright A.T."/>
            <person name="Boxma B."/>
            <person name="Van Alen T."/>
            <person name="Hackstein J.H."/>
            <person name="Baker S.E."/>
            <person name="Grigoriev I.V."/>
            <person name="O'Malley M.A."/>
        </authorList>
    </citation>
    <scope>NUCLEOTIDE SEQUENCE [LARGE SCALE GENOMIC DNA]</scope>
    <source>
        <strain evidence="14 15">G1</strain>
    </source>
</reference>
<feature type="transmembrane region" description="Helical" evidence="12">
    <location>
        <begin position="184"/>
        <end position="206"/>
    </location>
</feature>
<dbReference type="AlphaFoldDB" id="A0A1Y2ECF4"/>
<evidence type="ECO:0000256" key="10">
    <source>
        <dbReference type="ARBA" id="ARBA00048048"/>
    </source>
</evidence>
<dbReference type="SUPFAM" id="SSF48403">
    <property type="entry name" value="Ankyrin repeat"/>
    <property type="match status" value="1"/>
</dbReference>
<evidence type="ECO:0000313" key="15">
    <source>
        <dbReference type="Proteomes" id="UP000193920"/>
    </source>
</evidence>
<evidence type="ECO:0000256" key="4">
    <source>
        <dbReference type="ARBA" id="ARBA00022692"/>
    </source>
</evidence>
<keyword evidence="15" id="KW-1185">Reference proteome</keyword>
<feature type="transmembrane region" description="Helical" evidence="12">
    <location>
        <begin position="314"/>
        <end position="333"/>
    </location>
</feature>
<dbReference type="GO" id="GO:0019706">
    <property type="term" value="F:protein-cysteine S-palmitoyltransferase activity"/>
    <property type="evidence" value="ECO:0007669"/>
    <property type="project" value="UniProtKB-EC"/>
</dbReference>
<proteinExistence type="inferred from homology"/>
<evidence type="ECO:0000256" key="1">
    <source>
        <dbReference type="ARBA" id="ARBA00004141"/>
    </source>
</evidence>
<dbReference type="InterPro" id="IPR036770">
    <property type="entry name" value="Ankyrin_rpt-contain_sf"/>
</dbReference>
<dbReference type="OrthoDB" id="6781668at2759"/>
<protein>
    <recommendedName>
        <fullName evidence="12">Palmitoyltransferase</fullName>
        <ecNumber evidence="12">2.3.1.225</ecNumber>
    </recommendedName>
</protein>
<keyword evidence="11" id="KW-0040">ANK repeat</keyword>
<evidence type="ECO:0000256" key="6">
    <source>
        <dbReference type="ARBA" id="ARBA00023136"/>
    </source>
</evidence>
<feature type="transmembrane region" description="Helical" evidence="12">
    <location>
        <begin position="212"/>
        <end position="235"/>
    </location>
</feature>
<accession>A0A1Y2ECF4</accession>
<dbReference type="GO" id="GO:0005783">
    <property type="term" value="C:endoplasmic reticulum"/>
    <property type="evidence" value="ECO:0007669"/>
    <property type="project" value="TreeGrafter"/>
</dbReference>
<keyword evidence="7" id="KW-0564">Palmitate</keyword>
<keyword evidence="8" id="KW-0449">Lipoprotein</keyword>
<evidence type="ECO:0000256" key="8">
    <source>
        <dbReference type="ARBA" id="ARBA00023288"/>
    </source>
</evidence>
<comment type="similarity">
    <text evidence="2">Belongs to the DHHC palmitoyltransferase family. AKR/ZDHHC17 subfamily.</text>
</comment>
<evidence type="ECO:0000256" key="3">
    <source>
        <dbReference type="ARBA" id="ARBA00022679"/>
    </source>
</evidence>
<dbReference type="EMBL" id="MCOG01000045">
    <property type="protein sequence ID" value="ORY69260.1"/>
    <property type="molecule type" value="Genomic_DNA"/>
</dbReference>
<feature type="transmembrane region" description="Helical" evidence="12">
    <location>
        <begin position="128"/>
        <end position="146"/>
    </location>
</feature>
<feature type="repeat" description="ANK" evidence="11">
    <location>
        <begin position="53"/>
        <end position="85"/>
    </location>
</feature>
<comment type="catalytic activity">
    <reaction evidence="10 12">
        <text>L-cysteinyl-[protein] + hexadecanoyl-CoA = S-hexadecanoyl-L-cysteinyl-[protein] + CoA</text>
        <dbReference type="Rhea" id="RHEA:36683"/>
        <dbReference type="Rhea" id="RHEA-COMP:10131"/>
        <dbReference type="Rhea" id="RHEA-COMP:11032"/>
        <dbReference type="ChEBI" id="CHEBI:29950"/>
        <dbReference type="ChEBI" id="CHEBI:57287"/>
        <dbReference type="ChEBI" id="CHEBI:57379"/>
        <dbReference type="ChEBI" id="CHEBI:74151"/>
        <dbReference type="EC" id="2.3.1.225"/>
    </reaction>
</comment>
<organism evidence="14 15">
    <name type="scientific">Neocallimastix californiae</name>
    <dbReference type="NCBI Taxonomy" id="1754190"/>
    <lineage>
        <taxon>Eukaryota</taxon>
        <taxon>Fungi</taxon>
        <taxon>Fungi incertae sedis</taxon>
        <taxon>Chytridiomycota</taxon>
        <taxon>Chytridiomycota incertae sedis</taxon>
        <taxon>Neocallimastigomycetes</taxon>
        <taxon>Neocallimastigales</taxon>
        <taxon>Neocallimastigaceae</taxon>
        <taxon>Neocallimastix</taxon>
    </lineage>
</organism>
<dbReference type="PROSITE" id="PS50216">
    <property type="entry name" value="DHHC"/>
    <property type="match status" value="1"/>
</dbReference>
<feature type="domain" description="Palmitoyltransferase DHHC" evidence="13">
    <location>
        <begin position="263"/>
        <end position="397"/>
    </location>
</feature>
<evidence type="ECO:0000256" key="5">
    <source>
        <dbReference type="ARBA" id="ARBA00022989"/>
    </source>
</evidence>